<evidence type="ECO:0000313" key="1">
    <source>
        <dbReference type="EMBL" id="UOE77543.1"/>
    </source>
</evidence>
<gene>
    <name evidence="1" type="ORF">IMI45_06910</name>
</gene>
<name>A0AB38R3D0_PARTM</name>
<dbReference type="RefSeq" id="WP_256834731.1">
    <property type="nucleotide sequence ID" value="NZ_CP063414.1"/>
</dbReference>
<accession>A0AB38R3D0</accession>
<evidence type="ECO:0000313" key="2">
    <source>
        <dbReference type="Proteomes" id="UP001058458"/>
    </source>
</evidence>
<dbReference type="Proteomes" id="UP001058458">
    <property type="component" value="Chromosome"/>
</dbReference>
<proteinExistence type="predicted"/>
<protein>
    <submittedName>
        <fullName evidence="1">Uncharacterized protein</fullName>
    </submittedName>
</protein>
<reference evidence="1" key="1">
    <citation type="submission" date="2020-10" db="EMBL/GenBank/DDBJ databases">
        <authorList>
            <person name="Delgado J.A."/>
            <person name="Gonzalez J.M."/>
        </authorList>
    </citation>
    <scope>NUCLEOTIDE SEQUENCE</scope>
    <source>
        <strain evidence="1">23.6</strain>
    </source>
</reference>
<dbReference type="EMBL" id="CP063414">
    <property type="protein sequence ID" value="UOE77543.1"/>
    <property type="molecule type" value="Genomic_DNA"/>
</dbReference>
<dbReference type="AlphaFoldDB" id="A0AB38R3D0"/>
<organism evidence="1 2">
    <name type="scientific">Parageobacillus thermoglucosidasius</name>
    <name type="common">Geobacillus thermoglucosidasius</name>
    <dbReference type="NCBI Taxonomy" id="1426"/>
    <lineage>
        <taxon>Bacteria</taxon>
        <taxon>Bacillati</taxon>
        <taxon>Bacillota</taxon>
        <taxon>Bacilli</taxon>
        <taxon>Bacillales</taxon>
        <taxon>Anoxybacillaceae</taxon>
        <taxon>Parageobacillus</taxon>
    </lineage>
</organism>
<sequence>MNDSQYLNLLNKLRDIELEKIEKEKIEGVPYTEFLALMNISYEFHEKWKEDEIINAWIDYRVNLQLGNIYHENPYAFSGWDKIIGIEHMEEILQNGGAFLTWHYGDYRHIFVPMKNQLKLLNKKMYLIVDEESYIHNKKLKKWEFLREESNVYMLNSQDVSSGLYLYKELCRGNCFNLFLDGQTGYGKDNYYLTTKLLRSTVQVRSGVFRIMALANKPISLVIATRDSSENNILIFHKPIYIKREDIDSINQQFHNIFEQYLIKRAGLWRLWFRHHKYIVATPREPSPPISDLVWFLKEDPNVKLCLSNGQLYKVLV</sequence>